<proteinExistence type="predicted"/>
<dbReference type="Proteomes" id="UP000887581">
    <property type="component" value="Unplaced"/>
</dbReference>
<evidence type="ECO:0000313" key="2">
    <source>
        <dbReference type="WBParaSite" id="sdigi.contig35.g2451.t1"/>
    </source>
</evidence>
<sequence>MNAEKERNERNISILRNVFPSGAIGGVLGVGRQMNASTSDQLAVDKAGLPDGEDKFTTQCTMYGYPK</sequence>
<name>A0A915PXY3_9BILA</name>
<keyword evidence="1" id="KW-1185">Reference proteome</keyword>
<dbReference type="AlphaFoldDB" id="A0A915PXY3"/>
<dbReference type="WBParaSite" id="sdigi.contig35.g2451.t1">
    <property type="protein sequence ID" value="sdigi.contig35.g2451.t1"/>
    <property type="gene ID" value="sdigi.contig35.g2451"/>
</dbReference>
<accession>A0A915PXY3</accession>
<reference evidence="2" key="1">
    <citation type="submission" date="2022-11" db="UniProtKB">
        <authorList>
            <consortium name="WormBaseParasite"/>
        </authorList>
    </citation>
    <scope>IDENTIFICATION</scope>
</reference>
<evidence type="ECO:0000313" key="1">
    <source>
        <dbReference type="Proteomes" id="UP000887581"/>
    </source>
</evidence>
<protein>
    <submittedName>
        <fullName evidence="2">Uncharacterized protein</fullName>
    </submittedName>
</protein>
<organism evidence="1 2">
    <name type="scientific">Setaria digitata</name>
    <dbReference type="NCBI Taxonomy" id="48799"/>
    <lineage>
        <taxon>Eukaryota</taxon>
        <taxon>Metazoa</taxon>
        <taxon>Ecdysozoa</taxon>
        <taxon>Nematoda</taxon>
        <taxon>Chromadorea</taxon>
        <taxon>Rhabditida</taxon>
        <taxon>Spirurina</taxon>
        <taxon>Spiruromorpha</taxon>
        <taxon>Filarioidea</taxon>
        <taxon>Setariidae</taxon>
        <taxon>Setaria</taxon>
    </lineage>
</organism>